<dbReference type="RefSeq" id="WP_134761363.1">
    <property type="nucleotide sequence ID" value="NZ_SOZD01000002.1"/>
</dbReference>
<evidence type="ECO:0000313" key="3">
    <source>
        <dbReference type="Proteomes" id="UP000298179"/>
    </source>
</evidence>
<gene>
    <name evidence="2" type="ORF">E3C22_07380</name>
</gene>
<name>A0A4Y8RNF5_9HYPH</name>
<dbReference type="OrthoDB" id="9997287at2"/>
<organism evidence="2 3">
    <name type="scientific">Jiella endophytica</name>
    <dbReference type="NCBI Taxonomy" id="2558362"/>
    <lineage>
        <taxon>Bacteria</taxon>
        <taxon>Pseudomonadati</taxon>
        <taxon>Pseudomonadota</taxon>
        <taxon>Alphaproteobacteria</taxon>
        <taxon>Hyphomicrobiales</taxon>
        <taxon>Aurantimonadaceae</taxon>
        <taxon>Jiella</taxon>
    </lineage>
</organism>
<reference evidence="2 3" key="1">
    <citation type="submission" date="2019-03" db="EMBL/GenBank/DDBJ databases">
        <title>Jiella endophytica sp. nov., a novel endophytic bacterium isolated from root of Ficus microcarpa Linn. f.</title>
        <authorList>
            <person name="Tuo L."/>
        </authorList>
    </citation>
    <scope>NUCLEOTIDE SEQUENCE [LARGE SCALE GENOMIC DNA]</scope>
    <source>
        <strain evidence="2 3">CBS5Q-3</strain>
    </source>
</reference>
<proteinExistence type="predicted"/>
<accession>A0A4Y8RNF5</accession>
<keyword evidence="1" id="KW-0732">Signal</keyword>
<keyword evidence="3" id="KW-1185">Reference proteome</keyword>
<feature type="signal peptide" evidence="1">
    <location>
        <begin position="1"/>
        <end position="25"/>
    </location>
</feature>
<evidence type="ECO:0000256" key="1">
    <source>
        <dbReference type="SAM" id="SignalP"/>
    </source>
</evidence>
<dbReference type="EMBL" id="SOZD01000002">
    <property type="protein sequence ID" value="TFF25193.1"/>
    <property type="molecule type" value="Genomic_DNA"/>
</dbReference>
<evidence type="ECO:0000313" key="2">
    <source>
        <dbReference type="EMBL" id="TFF25193.1"/>
    </source>
</evidence>
<comment type="caution">
    <text evidence="2">The sequence shown here is derived from an EMBL/GenBank/DDBJ whole genome shotgun (WGS) entry which is preliminary data.</text>
</comment>
<sequence>MIRKALIALTTTAVVAVGSIGAAQAHGFKHNHGFNKRVIIVNNGFGYSHCKFVTRKVFIGYSHFGKPIYKFKRVRICF</sequence>
<dbReference type="AlphaFoldDB" id="A0A4Y8RNF5"/>
<protein>
    <submittedName>
        <fullName evidence="2">Uncharacterized protein</fullName>
    </submittedName>
</protein>
<dbReference type="Proteomes" id="UP000298179">
    <property type="component" value="Unassembled WGS sequence"/>
</dbReference>
<feature type="chain" id="PRO_5021226101" evidence="1">
    <location>
        <begin position="26"/>
        <end position="78"/>
    </location>
</feature>